<evidence type="ECO:0000259" key="5">
    <source>
        <dbReference type="PROSITE" id="PS01124"/>
    </source>
</evidence>
<evidence type="ECO:0000313" key="6">
    <source>
        <dbReference type="EMBL" id="BBI33321.1"/>
    </source>
</evidence>
<dbReference type="Pfam" id="PF06445">
    <property type="entry name" value="GyrI-like"/>
    <property type="match status" value="1"/>
</dbReference>
<evidence type="ECO:0000256" key="4">
    <source>
        <dbReference type="SAM" id="Phobius"/>
    </source>
</evidence>
<proteinExistence type="predicted"/>
<evidence type="ECO:0000313" key="7">
    <source>
        <dbReference type="Proteomes" id="UP000289856"/>
    </source>
</evidence>
<dbReference type="InterPro" id="IPR050959">
    <property type="entry name" value="MarA-like"/>
</dbReference>
<keyword evidence="4" id="KW-1133">Transmembrane helix</keyword>
<dbReference type="GO" id="GO:0003700">
    <property type="term" value="F:DNA-binding transcription factor activity"/>
    <property type="evidence" value="ECO:0007669"/>
    <property type="project" value="InterPro"/>
</dbReference>
<dbReference type="PANTHER" id="PTHR47504">
    <property type="entry name" value="RIGHT ORIGIN-BINDING PROTEIN"/>
    <property type="match status" value="1"/>
</dbReference>
<dbReference type="PROSITE" id="PS01124">
    <property type="entry name" value="HTH_ARAC_FAMILY_2"/>
    <property type="match status" value="1"/>
</dbReference>
<dbReference type="AlphaFoldDB" id="A0A3T1D5F8"/>
<dbReference type="KEGG" id="cohn:KCTCHS21_27200"/>
<dbReference type="InterPro" id="IPR029442">
    <property type="entry name" value="GyrI-like"/>
</dbReference>
<feature type="domain" description="HTH araC/xylS-type" evidence="5">
    <location>
        <begin position="8"/>
        <end position="106"/>
    </location>
</feature>
<keyword evidence="4" id="KW-0472">Membrane</keyword>
<dbReference type="SUPFAM" id="SSF55136">
    <property type="entry name" value="Probable bacterial effector-binding domain"/>
    <property type="match status" value="1"/>
</dbReference>
<keyword evidence="7" id="KW-1185">Reference proteome</keyword>
<dbReference type="InterPro" id="IPR018062">
    <property type="entry name" value="HTH_AraC-typ_CS"/>
</dbReference>
<evidence type="ECO:0000256" key="1">
    <source>
        <dbReference type="ARBA" id="ARBA00023015"/>
    </source>
</evidence>
<protein>
    <recommendedName>
        <fullName evidence="5">HTH araC/xylS-type domain-containing protein</fullName>
    </recommendedName>
</protein>
<dbReference type="Gene3D" id="1.10.10.60">
    <property type="entry name" value="Homeodomain-like"/>
    <property type="match status" value="2"/>
</dbReference>
<dbReference type="InterPro" id="IPR018060">
    <property type="entry name" value="HTH_AraC"/>
</dbReference>
<dbReference type="PANTHER" id="PTHR47504:SF5">
    <property type="entry name" value="RIGHT ORIGIN-BINDING PROTEIN"/>
    <property type="match status" value="1"/>
</dbReference>
<dbReference type="Gene3D" id="3.20.80.10">
    <property type="entry name" value="Regulatory factor, effector binding domain"/>
    <property type="match status" value="1"/>
</dbReference>
<dbReference type="GO" id="GO:0043565">
    <property type="term" value="F:sequence-specific DNA binding"/>
    <property type="evidence" value="ECO:0007669"/>
    <property type="project" value="InterPro"/>
</dbReference>
<dbReference type="InterPro" id="IPR009057">
    <property type="entry name" value="Homeodomain-like_sf"/>
</dbReference>
<reference evidence="6 7" key="1">
    <citation type="submission" date="2019-01" db="EMBL/GenBank/DDBJ databases">
        <title>Complete genome sequence of Cohnella hallensis HS21 isolated from Korean fir (Abies koreana) rhizospheric soil.</title>
        <authorList>
            <person name="Jiang L."/>
            <person name="Kang S.W."/>
            <person name="Kim S."/>
            <person name="Jung J."/>
            <person name="Kim C.Y."/>
            <person name="Kim D.H."/>
            <person name="Kim S.W."/>
            <person name="Lee J."/>
        </authorList>
    </citation>
    <scope>NUCLEOTIDE SEQUENCE [LARGE SCALE GENOMIC DNA]</scope>
    <source>
        <strain evidence="6 7">HS21</strain>
    </source>
</reference>
<organism evidence="6 7">
    <name type="scientific">Cohnella abietis</name>
    <dbReference type="NCBI Taxonomy" id="2507935"/>
    <lineage>
        <taxon>Bacteria</taxon>
        <taxon>Bacillati</taxon>
        <taxon>Bacillota</taxon>
        <taxon>Bacilli</taxon>
        <taxon>Bacillales</taxon>
        <taxon>Paenibacillaceae</taxon>
        <taxon>Cohnella</taxon>
    </lineage>
</organism>
<sequence length="298" mass="34686">MDYLQAIQRFVDSVEDQIEEQVDIDRLIGMTYISKFHFYRLFTAVVGITVYNYIRKRKLIWAAAELRKVRGSILDIAVKYGFGSQEVFSRNFKKMFQIPPAKYRSKYAGKDHRLEVLSSRIDIESIWLDIKAKHGHVVVTDHREKIDNLQLVGIERLSCDENVSTIFPSIESFIQQAEGIPNRKSDTVFRLCYDITYIGETAYFKEMVAVEVKEWGSIPAGMKQIELNGLNMMKFVHRGKLFQTNKDNILSTYHFLYQYRIPASNAKLTGELLLEKYLPTFQSPYSDDVEVEIYLSVQ</sequence>
<name>A0A3T1D5F8_9BACL</name>
<keyword evidence="2" id="KW-0238">DNA-binding</keyword>
<dbReference type="RefSeq" id="WP_130608842.1">
    <property type="nucleotide sequence ID" value="NZ_AP019400.1"/>
</dbReference>
<dbReference type="PROSITE" id="PS00041">
    <property type="entry name" value="HTH_ARAC_FAMILY_1"/>
    <property type="match status" value="1"/>
</dbReference>
<dbReference type="EMBL" id="AP019400">
    <property type="protein sequence ID" value="BBI33321.1"/>
    <property type="molecule type" value="Genomic_DNA"/>
</dbReference>
<dbReference type="SUPFAM" id="SSF46689">
    <property type="entry name" value="Homeodomain-like"/>
    <property type="match status" value="2"/>
</dbReference>
<accession>A0A3T1D5F8</accession>
<keyword evidence="1" id="KW-0805">Transcription regulation</keyword>
<feature type="transmembrane region" description="Helical" evidence="4">
    <location>
        <begin position="36"/>
        <end position="54"/>
    </location>
</feature>
<evidence type="ECO:0000256" key="3">
    <source>
        <dbReference type="ARBA" id="ARBA00023163"/>
    </source>
</evidence>
<dbReference type="PRINTS" id="PR00032">
    <property type="entry name" value="HTHARAC"/>
</dbReference>
<dbReference type="InterPro" id="IPR020449">
    <property type="entry name" value="Tscrpt_reg_AraC-type_HTH"/>
</dbReference>
<evidence type="ECO:0000256" key="2">
    <source>
        <dbReference type="ARBA" id="ARBA00023125"/>
    </source>
</evidence>
<keyword evidence="4" id="KW-0812">Transmembrane</keyword>
<dbReference type="Pfam" id="PF12833">
    <property type="entry name" value="HTH_18"/>
    <property type="match status" value="1"/>
</dbReference>
<dbReference type="InterPro" id="IPR011256">
    <property type="entry name" value="Reg_factor_effector_dom_sf"/>
</dbReference>
<keyword evidence="3" id="KW-0804">Transcription</keyword>
<dbReference type="InterPro" id="IPR010499">
    <property type="entry name" value="AraC_E-bd"/>
</dbReference>
<dbReference type="Proteomes" id="UP000289856">
    <property type="component" value="Chromosome"/>
</dbReference>
<dbReference type="SMART" id="SM00871">
    <property type="entry name" value="AraC_E_bind"/>
    <property type="match status" value="1"/>
</dbReference>
<dbReference type="SMART" id="SM00342">
    <property type="entry name" value="HTH_ARAC"/>
    <property type="match status" value="1"/>
</dbReference>
<dbReference type="OrthoDB" id="5337216at2"/>
<gene>
    <name evidence="6" type="ORF">KCTCHS21_27200</name>
</gene>